<accession>A0ABN3FNK7</accession>
<feature type="chain" id="PRO_5047238116" description="Peptidoglycan-binding protein" evidence="1">
    <location>
        <begin position="28"/>
        <end position="179"/>
    </location>
</feature>
<comment type="caution">
    <text evidence="2">The sequence shown here is derived from an EMBL/GenBank/DDBJ whole genome shotgun (WGS) entry which is preliminary data.</text>
</comment>
<protein>
    <recommendedName>
        <fullName evidence="4">Peptidoglycan-binding protein</fullName>
    </recommendedName>
</protein>
<dbReference type="EMBL" id="BAAASD010000005">
    <property type="protein sequence ID" value="GAA2334311.1"/>
    <property type="molecule type" value="Genomic_DNA"/>
</dbReference>
<evidence type="ECO:0000313" key="2">
    <source>
        <dbReference type="EMBL" id="GAA2334311.1"/>
    </source>
</evidence>
<sequence length="179" mass="18630">MKRAPLMISAALASSLAVMATATTAEAATRPAIAKSILNHRGISLATTHDSGVRDKANAKQNITDTAAGRKARRSSYGTAPGGSVTLNTNMLNAMLKLNTVKRFTFRVTEVAGGSHSRGSKHYAGRAFDVGTVNGARVSTGGAGYTKAKKFMKACRSYGAVLVLGPGDAGHSTHVHCQW</sequence>
<evidence type="ECO:0000256" key="1">
    <source>
        <dbReference type="SAM" id="SignalP"/>
    </source>
</evidence>
<evidence type="ECO:0008006" key="4">
    <source>
        <dbReference type="Google" id="ProtNLM"/>
    </source>
</evidence>
<keyword evidence="3" id="KW-1185">Reference proteome</keyword>
<dbReference type="RefSeq" id="WP_346173905.1">
    <property type="nucleotide sequence ID" value="NZ_BAAASD010000005.1"/>
</dbReference>
<name>A0ABN3FNK7_9ACTN</name>
<dbReference type="Proteomes" id="UP001500253">
    <property type="component" value="Unassembled WGS sequence"/>
</dbReference>
<gene>
    <name evidence="2" type="ORF">GCM10010246_17730</name>
</gene>
<organism evidence="2 3">
    <name type="scientific">Streptomyces cuspidosporus</name>
    <dbReference type="NCBI Taxonomy" id="66882"/>
    <lineage>
        <taxon>Bacteria</taxon>
        <taxon>Bacillati</taxon>
        <taxon>Actinomycetota</taxon>
        <taxon>Actinomycetes</taxon>
        <taxon>Kitasatosporales</taxon>
        <taxon>Streptomycetaceae</taxon>
        <taxon>Streptomyces</taxon>
    </lineage>
</organism>
<feature type="signal peptide" evidence="1">
    <location>
        <begin position="1"/>
        <end position="27"/>
    </location>
</feature>
<keyword evidence="1" id="KW-0732">Signal</keyword>
<proteinExistence type="predicted"/>
<reference evidence="2 3" key="1">
    <citation type="journal article" date="2019" name="Int. J. Syst. Evol. Microbiol.">
        <title>The Global Catalogue of Microorganisms (GCM) 10K type strain sequencing project: providing services to taxonomists for standard genome sequencing and annotation.</title>
        <authorList>
            <consortium name="The Broad Institute Genomics Platform"/>
            <consortium name="The Broad Institute Genome Sequencing Center for Infectious Disease"/>
            <person name="Wu L."/>
            <person name="Ma J."/>
        </authorList>
    </citation>
    <scope>NUCLEOTIDE SEQUENCE [LARGE SCALE GENOMIC DNA]</scope>
    <source>
        <strain evidence="2 3">JCM 4316</strain>
    </source>
</reference>
<evidence type="ECO:0000313" key="3">
    <source>
        <dbReference type="Proteomes" id="UP001500253"/>
    </source>
</evidence>